<evidence type="ECO:0000313" key="5">
    <source>
        <dbReference type="Proteomes" id="UP000298057"/>
    </source>
</evidence>
<evidence type="ECO:0000313" key="4">
    <source>
        <dbReference type="Proteomes" id="UP000297832"/>
    </source>
</evidence>
<dbReference type="RefSeq" id="WP_135627248.1">
    <property type="nucleotide sequence ID" value="NZ_RQGU01000090.1"/>
</dbReference>
<name>A0A5F2C1Y9_9LEPT</name>
<dbReference type="EMBL" id="RQGU01000090">
    <property type="protein sequence ID" value="TGM21267.1"/>
    <property type="molecule type" value="Genomic_DNA"/>
</dbReference>
<dbReference type="AlphaFoldDB" id="A0A5F2C1Y9"/>
<sequence>MFRKIIPILIIISLNLNCVTFVFYPENFEKIPVKTVSPSHRKTIEVSILSKFFDDDIEEPPVLHYQKEAETMIKDSILKAGYAVTDTNGSANTADYYCEVIYTHKTYPHGGLNVISGFTLLLLPSEYSTNVTINFTFKDKNGKFLKSYQRSAETYNWLGWLFLPFMPFYFPTLEIDTMNFQLVGSILKEARKDNLLK</sequence>
<dbReference type="Proteomes" id="UP000298057">
    <property type="component" value="Unassembled WGS sequence"/>
</dbReference>
<reference evidence="3" key="1">
    <citation type="submission" date="2018-10" db="EMBL/GenBank/DDBJ databases">
        <authorList>
            <person name="Vincent A.T."/>
            <person name="Schiettekatte O."/>
            <person name="Bourhy P."/>
            <person name="Veyrier F.J."/>
            <person name="Picardeau M."/>
        </authorList>
    </citation>
    <scope>NUCLEOTIDE SEQUENCE</scope>
    <source>
        <strain evidence="3">201702406</strain>
    </source>
</reference>
<evidence type="ECO:0000313" key="3">
    <source>
        <dbReference type="EMBL" id="TGM21267.1"/>
    </source>
</evidence>
<comment type="caution">
    <text evidence="2">The sequence shown here is derived from an EMBL/GenBank/DDBJ whole genome shotgun (WGS) entry which is preliminary data.</text>
</comment>
<proteinExistence type="predicted"/>
<gene>
    <name evidence="2" type="ORF">EHQ81_12055</name>
    <name evidence="3" type="ORF">EHQ82_09690</name>
</gene>
<dbReference type="Proteomes" id="UP000297832">
    <property type="component" value="Unassembled WGS sequence"/>
</dbReference>
<keyword evidence="1" id="KW-0472">Membrane</keyword>
<evidence type="ECO:0000313" key="2">
    <source>
        <dbReference type="EMBL" id="TGM12981.1"/>
    </source>
</evidence>
<feature type="transmembrane region" description="Helical" evidence="1">
    <location>
        <begin position="6"/>
        <end position="24"/>
    </location>
</feature>
<organism evidence="2 4">
    <name type="scientific">Leptospira selangorensis</name>
    <dbReference type="NCBI Taxonomy" id="2484982"/>
    <lineage>
        <taxon>Bacteria</taxon>
        <taxon>Pseudomonadati</taxon>
        <taxon>Spirochaetota</taxon>
        <taxon>Spirochaetia</taxon>
        <taxon>Leptospirales</taxon>
        <taxon>Leptospiraceae</taxon>
        <taxon>Leptospira</taxon>
    </lineage>
</organism>
<dbReference type="EMBL" id="RQGV01000015">
    <property type="protein sequence ID" value="TGM12981.1"/>
    <property type="molecule type" value="Genomic_DNA"/>
</dbReference>
<keyword evidence="1" id="KW-0812">Transmembrane</keyword>
<evidence type="ECO:0000256" key="1">
    <source>
        <dbReference type="SAM" id="Phobius"/>
    </source>
</evidence>
<reference evidence="4 5" key="2">
    <citation type="journal article" date="2019" name="PLoS Negl. Trop. Dis.">
        <title>Revisiting the worldwide diversity of Leptospira species in the environment.</title>
        <authorList>
            <person name="Vincent A.T."/>
            <person name="Schiettekatte O."/>
            <person name="Bourhy P."/>
            <person name="Veyrier F.J."/>
            <person name="Picardeau M."/>
        </authorList>
    </citation>
    <scope>NUCLEOTIDE SEQUENCE [LARGE SCALE GENOMIC DNA]</scope>
    <source>
        <strain evidence="2 4">201702405</strain>
        <strain evidence="5">201702406</strain>
    </source>
</reference>
<keyword evidence="5" id="KW-1185">Reference proteome</keyword>
<keyword evidence="1" id="KW-1133">Transmembrane helix</keyword>
<accession>A0A5F2C1Y9</accession>
<protein>
    <submittedName>
        <fullName evidence="2">Uncharacterized protein</fullName>
    </submittedName>
</protein>